<gene>
    <name evidence="1" type="ORF">BJ138DRAFT_1146095</name>
</gene>
<organism evidence="1 2">
    <name type="scientific">Hygrophoropsis aurantiaca</name>
    <dbReference type="NCBI Taxonomy" id="72124"/>
    <lineage>
        <taxon>Eukaryota</taxon>
        <taxon>Fungi</taxon>
        <taxon>Dikarya</taxon>
        <taxon>Basidiomycota</taxon>
        <taxon>Agaricomycotina</taxon>
        <taxon>Agaricomycetes</taxon>
        <taxon>Agaricomycetidae</taxon>
        <taxon>Boletales</taxon>
        <taxon>Coniophorineae</taxon>
        <taxon>Hygrophoropsidaceae</taxon>
        <taxon>Hygrophoropsis</taxon>
    </lineage>
</organism>
<sequence length="213" mass="23290">MELPQLAPSGYSSDTCAICGDVLQLPPNEGEEVGYLVDDVELRCGSRQGVGGHHFHWSCITDWVKEGGDRSCCPVCTQNTLDQGGYFIVDIKNEGGFTGDFDLGRAIDEDLALDADPQERYNQAFLHMMESSNYEDASILLNEKGVDVNCTYPEGGQTAMHMAALHDDVEGVLFLVRNGARIDLRDEVGMTPLDAASSQNGQRVIEFLSHPET</sequence>
<reference evidence="1" key="1">
    <citation type="journal article" date="2021" name="New Phytol.">
        <title>Evolutionary innovations through gain and loss of genes in the ectomycorrhizal Boletales.</title>
        <authorList>
            <person name="Wu G."/>
            <person name="Miyauchi S."/>
            <person name="Morin E."/>
            <person name="Kuo A."/>
            <person name="Drula E."/>
            <person name="Varga T."/>
            <person name="Kohler A."/>
            <person name="Feng B."/>
            <person name="Cao Y."/>
            <person name="Lipzen A."/>
            <person name="Daum C."/>
            <person name="Hundley H."/>
            <person name="Pangilinan J."/>
            <person name="Johnson J."/>
            <person name="Barry K."/>
            <person name="LaButti K."/>
            <person name="Ng V."/>
            <person name="Ahrendt S."/>
            <person name="Min B."/>
            <person name="Choi I.G."/>
            <person name="Park H."/>
            <person name="Plett J.M."/>
            <person name="Magnuson J."/>
            <person name="Spatafora J.W."/>
            <person name="Nagy L.G."/>
            <person name="Henrissat B."/>
            <person name="Grigoriev I.V."/>
            <person name="Yang Z.L."/>
            <person name="Xu J."/>
            <person name="Martin F.M."/>
        </authorList>
    </citation>
    <scope>NUCLEOTIDE SEQUENCE</scope>
    <source>
        <strain evidence="1">ATCC 28755</strain>
    </source>
</reference>
<dbReference type="EMBL" id="MU267630">
    <property type="protein sequence ID" value="KAH7913490.1"/>
    <property type="molecule type" value="Genomic_DNA"/>
</dbReference>
<dbReference type="Proteomes" id="UP000790377">
    <property type="component" value="Unassembled WGS sequence"/>
</dbReference>
<evidence type="ECO:0000313" key="2">
    <source>
        <dbReference type="Proteomes" id="UP000790377"/>
    </source>
</evidence>
<comment type="caution">
    <text evidence="1">The sequence shown here is derived from an EMBL/GenBank/DDBJ whole genome shotgun (WGS) entry which is preliminary data.</text>
</comment>
<protein>
    <submittedName>
        <fullName evidence="1">Uncharacterized protein</fullName>
    </submittedName>
</protein>
<proteinExistence type="predicted"/>
<keyword evidence="2" id="KW-1185">Reference proteome</keyword>
<accession>A0ACB8AJY2</accession>
<name>A0ACB8AJY2_9AGAM</name>
<evidence type="ECO:0000313" key="1">
    <source>
        <dbReference type="EMBL" id="KAH7913490.1"/>
    </source>
</evidence>